<dbReference type="Pfam" id="PF03432">
    <property type="entry name" value="Relaxase"/>
    <property type="match status" value="1"/>
</dbReference>
<feature type="domain" description="MobA/VirD2-like nuclease" evidence="2">
    <location>
        <begin position="17"/>
        <end position="151"/>
    </location>
</feature>
<feature type="region of interest" description="Disordered" evidence="1">
    <location>
        <begin position="376"/>
        <end position="421"/>
    </location>
</feature>
<keyword evidence="4" id="KW-1185">Reference proteome</keyword>
<evidence type="ECO:0000259" key="2">
    <source>
        <dbReference type="Pfam" id="PF03432"/>
    </source>
</evidence>
<evidence type="ECO:0000313" key="4">
    <source>
        <dbReference type="Proteomes" id="UP000632339"/>
    </source>
</evidence>
<accession>A0ABQ2ICU3</accession>
<dbReference type="InterPro" id="IPR005094">
    <property type="entry name" value="Endonuclease_MobA/VirD2"/>
</dbReference>
<reference evidence="4" key="1">
    <citation type="journal article" date="2019" name="Int. J. Syst. Evol. Microbiol.">
        <title>The Global Catalogue of Microorganisms (GCM) 10K type strain sequencing project: providing services to taxonomists for standard genome sequencing and annotation.</title>
        <authorList>
            <consortium name="The Broad Institute Genomics Platform"/>
            <consortium name="The Broad Institute Genome Sequencing Center for Infectious Disease"/>
            <person name="Wu L."/>
            <person name="Ma J."/>
        </authorList>
    </citation>
    <scope>NUCLEOTIDE SEQUENCE [LARGE SCALE GENOMIC DNA]</scope>
    <source>
        <strain evidence="4">CGMCC 1.6375</strain>
    </source>
</reference>
<name>A0ABQ2ICU3_9BACT</name>
<evidence type="ECO:0000313" key="3">
    <source>
        <dbReference type="EMBL" id="GGN06544.1"/>
    </source>
</evidence>
<dbReference type="RefSeq" id="WP_019941347.1">
    <property type="nucleotide sequence ID" value="NZ_BMLI01000002.1"/>
</dbReference>
<sequence length="421" mass="46440">MVAVIHSGSSLREALNYNENKVKRGVAECIDAGYYVKEAGDLSYRDKFSRLKKLMDLNTRTKVNTLHISLNFAAEDKLDRASLKQITGVYLDKIGFASQPYLLYEHRDAGHQHVHILTTNIRADGKAINLHNIGKTRSEAARKEIESEFSLVRAEDHKRQVFELKPAVLSPLQYGRAETKQAIGNVLQTVIKDYHYASLAELNAVLAQYNIYADPGAEGSRVRQGAGLLFRVLDGNGQSVGVPIKASDFHFKPTLKSLQSRFLAGKITREKHAVRLKNTIDKAVSSANFGDLPALQETLKSEGVALVLRTSKTGLTYGLTYVDHRTKVVFNGSDLGKAYSAKAVQQALASQIMDSRQRMQHQSAALGTPTIGGQFSLPTLSGTAPEGKDEADNLLASLFNPETGEQGVPWQLRKPRRKRGR</sequence>
<dbReference type="EMBL" id="BMLI01000002">
    <property type="protein sequence ID" value="GGN06544.1"/>
    <property type="molecule type" value="Genomic_DNA"/>
</dbReference>
<organism evidence="3 4">
    <name type="scientific">Dyadobacter beijingensis</name>
    <dbReference type="NCBI Taxonomy" id="365489"/>
    <lineage>
        <taxon>Bacteria</taxon>
        <taxon>Pseudomonadati</taxon>
        <taxon>Bacteroidota</taxon>
        <taxon>Cytophagia</taxon>
        <taxon>Cytophagales</taxon>
        <taxon>Spirosomataceae</taxon>
        <taxon>Dyadobacter</taxon>
    </lineage>
</organism>
<evidence type="ECO:0000256" key="1">
    <source>
        <dbReference type="SAM" id="MobiDB-lite"/>
    </source>
</evidence>
<comment type="caution">
    <text evidence="3">The sequence shown here is derived from an EMBL/GenBank/DDBJ whole genome shotgun (WGS) entry which is preliminary data.</text>
</comment>
<gene>
    <name evidence="3" type="ORF">GCM10010967_47250</name>
</gene>
<protein>
    <submittedName>
        <fullName evidence="3">Mobilization protein</fullName>
    </submittedName>
</protein>
<proteinExistence type="predicted"/>
<dbReference type="Proteomes" id="UP000632339">
    <property type="component" value="Unassembled WGS sequence"/>
</dbReference>